<feature type="modified residue" description="N6-(pyridoxal phosphate)lysine" evidence="2 3">
    <location>
        <position position="37"/>
    </location>
</feature>
<evidence type="ECO:0000313" key="7">
    <source>
        <dbReference type="Proteomes" id="UP000008457"/>
    </source>
</evidence>
<dbReference type="PIRSF" id="PIRSF004848">
    <property type="entry name" value="YBL036c_PLPDEIII"/>
    <property type="match status" value="1"/>
</dbReference>
<dbReference type="Gene3D" id="3.20.20.10">
    <property type="entry name" value="Alanine racemase"/>
    <property type="match status" value="1"/>
</dbReference>
<comment type="function">
    <text evidence="2">Pyridoxal 5'-phosphate (PLP)-binding protein, which is involved in PLP homeostasis.</text>
</comment>
<evidence type="ECO:0000256" key="3">
    <source>
        <dbReference type="PIRSR" id="PIRSR004848-1"/>
    </source>
</evidence>
<dbReference type="RefSeq" id="WP_013780967.1">
    <property type="nucleotide sequence ID" value="NC_015520.1"/>
</dbReference>
<keyword evidence="1 2" id="KW-0663">Pyridoxal phosphate</keyword>
<dbReference type="PROSITE" id="PS01211">
    <property type="entry name" value="UPF0001"/>
    <property type="match status" value="1"/>
</dbReference>
<dbReference type="Proteomes" id="UP000008457">
    <property type="component" value="Chromosome"/>
</dbReference>
<dbReference type="PANTHER" id="PTHR10146:SF14">
    <property type="entry name" value="PYRIDOXAL PHOSPHATE HOMEOSTASIS PROTEIN"/>
    <property type="match status" value="1"/>
</dbReference>
<dbReference type="SUPFAM" id="SSF51419">
    <property type="entry name" value="PLP-binding barrel"/>
    <property type="match status" value="1"/>
</dbReference>
<gene>
    <name evidence="6" type="ordered locus">Mahau_1343</name>
</gene>
<evidence type="ECO:0000256" key="4">
    <source>
        <dbReference type="RuleBase" id="RU004514"/>
    </source>
</evidence>
<dbReference type="EMBL" id="CP002360">
    <property type="protein sequence ID" value="AEE96537.1"/>
    <property type="molecule type" value="Genomic_DNA"/>
</dbReference>
<sequence length="233" mass="26391">MYEYIASNIDRVKERIKKAAERSGRSVDDIVLIAVTKTVDVERIKAAVNYGIKDLGENRVQELTAKYPYISDDVRWHMIGRLQTNKVKYIIDRVSLIHSVDSLKLLKEIDKRSEIANRMMDILIEVNVAGEASKGGVAVEDVIDFVKQSAVFENIRIKGLMTVAPQTDDPEIVRPYFAQMKELSFKIEKLKLDNVEMKYLSMGMSGDFEVAIEEGSNMVRIGTAIFGERPINT</sequence>
<dbReference type="HAMAP" id="MF_02087">
    <property type="entry name" value="PLP_homeostasis"/>
    <property type="match status" value="1"/>
</dbReference>
<comment type="cofactor">
    <cofactor evidence="3">
        <name>pyridoxal 5'-phosphate</name>
        <dbReference type="ChEBI" id="CHEBI:597326"/>
    </cofactor>
</comment>
<protein>
    <recommendedName>
        <fullName evidence="2">Pyridoxal phosphate homeostasis protein</fullName>
        <shortName evidence="2">PLP homeostasis protein</shortName>
    </recommendedName>
</protein>
<dbReference type="FunFam" id="3.20.20.10:FF:000018">
    <property type="entry name" value="Pyridoxal phosphate homeostasis protein"/>
    <property type="match status" value="1"/>
</dbReference>
<reference evidence="6 7" key="2">
    <citation type="journal article" date="2011" name="Stand. Genomic Sci.">
        <title>Complete genome sequence of Mahella australiensis type strain (50-1 BON).</title>
        <authorList>
            <person name="Sikorski J."/>
            <person name="Teshima H."/>
            <person name="Nolan M."/>
            <person name="Lucas S."/>
            <person name="Hammon N."/>
            <person name="Deshpande S."/>
            <person name="Cheng J.F."/>
            <person name="Pitluck S."/>
            <person name="Liolios K."/>
            <person name="Pagani I."/>
            <person name="Ivanova N."/>
            <person name="Huntemann M."/>
            <person name="Mavromatis K."/>
            <person name="Ovchinikova G."/>
            <person name="Pati A."/>
            <person name="Tapia R."/>
            <person name="Han C."/>
            <person name="Goodwin L."/>
            <person name="Chen A."/>
            <person name="Palaniappan K."/>
            <person name="Land M."/>
            <person name="Hauser L."/>
            <person name="Ngatchou-Djao O.D."/>
            <person name="Rohde M."/>
            <person name="Pukall R."/>
            <person name="Spring S."/>
            <person name="Abt B."/>
            <person name="Goker M."/>
            <person name="Detter J.C."/>
            <person name="Woyke T."/>
            <person name="Bristow J."/>
            <person name="Markowitz V."/>
            <person name="Hugenholtz P."/>
            <person name="Eisen J.A."/>
            <person name="Kyrpides N.C."/>
            <person name="Klenk H.P."/>
            <person name="Lapidus A."/>
        </authorList>
    </citation>
    <scope>NUCLEOTIDE SEQUENCE [LARGE SCALE GENOMIC DNA]</scope>
    <source>
        <strain evidence="7">DSM 15567 / CIP 107919 / 50-1 BON</strain>
    </source>
</reference>
<dbReference type="Pfam" id="PF01168">
    <property type="entry name" value="Ala_racemase_N"/>
    <property type="match status" value="1"/>
</dbReference>
<reference evidence="7" key="1">
    <citation type="submission" date="2010-11" db="EMBL/GenBank/DDBJ databases">
        <title>The complete genome of Mahella australiensis DSM 15567.</title>
        <authorList>
            <consortium name="US DOE Joint Genome Institute (JGI-PGF)"/>
            <person name="Lucas S."/>
            <person name="Copeland A."/>
            <person name="Lapidus A."/>
            <person name="Bruce D."/>
            <person name="Goodwin L."/>
            <person name="Pitluck S."/>
            <person name="Kyrpides N."/>
            <person name="Mavromatis K."/>
            <person name="Pagani I."/>
            <person name="Ivanova N."/>
            <person name="Teshima H."/>
            <person name="Brettin T."/>
            <person name="Detter J.C."/>
            <person name="Han C."/>
            <person name="Tapia R."/>
            <person name="Land M."/>
            <person name="Hauser L."/>
            <person name="Markowitz V."/>
            <person name="Cheng J.-F."/>
            <person name="Hugenholtz P."/>
            <person name="Woyke T."/>
            <person name="Wu D."/>
            <person name="Spring S."/>
            <person name="Pukall R."/>
            <person name="Steenblock K."/>
            <person name="Schneider S."/>
            <person name="Klenk H.-P."/>
            <person name="Eisen J.A."/>
        </authorList>
    </citation>
    <scope>NUCLEOTIDE SEQUENCE [LARGE SCALE GENOMIC DNA]</scope>
    <source>
        <strain evidence="7">DSM 15567 / CIP 107919 / 50-1 BON</strain>
    </source>
</reference>
<dbReference type="GO" id="GO:0030170">
    <property type="term" value="F:pyridoxal phosphate binding"/>
    <property type="evidence" value="ECO:0007669"/>
    <property type="project" value="UniProtKB-UniRule"/>
</dbReference>
<dbReference type="STRING" id="697281.Mahau_1343"/>
<dbReference type="eggNOG" id="COG0325">
    <property type="taxonomic scope" value="Bacteria"/>
</dbReference>
<dbReference type="InterPro" id="IPR011078">
    <property type="entry name" value="PyrdxlP_homeostasis"/>
</dbReference>
<evidence type="ECO:0000313" key="6">
    <source>
        <dbReference type="EMBL" id="AEE96537.1"/>
    </source>
</evidence>
<feature type="domain" description="Alanine racemase N-terminal" evidence="5">
    <location>
        <begin position="8"/>
        <end position="230"/>
    </location>
</feature>
<accession>F3ZX80</accession>
<dbReference type="AlphaFoldDB" id="F3ZX80"/>
<evidence type="ECO:0000256" key="2">
    <source>
        <dbReference type="HAMAP-Rule" id="MF_02087"/>
    </source>
</evidence>
<dbReference type="HOGENOM" id="CLU_059988_1_0_9"/>
<dbReference type="PANTHER" id="PTHR10146">
    <property type="entry name" value="PROLINE SYNTHETASE CO-TRANSCRIBED BACTERIAL HOMOLOG PROTEIN"/>
    <property type="match status" value="1"/>
</dbReference>
<dbReference type="CDD" id="cd00635">
    <property type="entry name" value="PLPDE_III_YBL036c_like"/>
    <property type="match status" value="1"/>
</dbReference>
<proteinExistence type="inferred from homology"/>
<organism evidence="6 7">
    <name type="scientific">Mahella australiensis (strain DSM 15567 / CIP 107919 / 50-1 BON)</name>
    <dbReference type="NCBI Taxonomy" id="697281"/>
    <lineage>
        <taxon>Bacteria</taxon>
        <taxon>Bacillati</taxon>
        <taxon>Bacillota</taxon>
        <taxon>Clostridia</taxon>
        <taxon>Thermoanaerobacterales</taxon>
        <taxon>Thermoanaerobacterales Family IV. Incertae Sedis</taxon>
        <taxon>Mahella</taxon>
    </lineage>
</organism>
<comment type="similarity">
    <text evidence="2 4">Belongs to the pyridoxal phosphate-binding protein YggS/PROSC family.</text>
</comment>
<dbReference type="NCBIfam" id="TIGR00044">
    <property type="entry name" value="YggS family pyridoxal phosphate-dependent enzyme"/>
    <property type="match status" value="1"/>
</dbReference>
<dbReference type="InterPro" id="IPR001608">
    <property type="entry name" value="Ala_racemase_N"/>
</dbReference>
<keyword evidence="7" id="KW-1185">Reference proteome</keyword>
<dbReference type="KEGG" id="mas:Mahau_1343"/>
<dbReference type="InterPro" id="IPR029066">
    <property type="entry name" value="PLP-binding_barrel"/>
</dbReference>
<evidence type="ECO:0000259" key="5">
    <source>
        <dbReference type="Pfam" id="PF01168"/>
    </source>
</evidence>
<name>F3ZX80_MAHA5</name>
<evidence type="ECO:0000256" key="1">
    <source>
        <dbReference type="ARBA" id="ARBA00022898"/>
    </source>
</evidence>